<organism evidence="2">
    <name type="scientific">uncultured Caudovirales phage</name>
    <dbReference type="NCBI Taxonomy" id="2100421"/>
    <lineage>
        <taxon>Viruses</taxon>
        <taxon>Duplodnaviria</taxon>
        <taxon>Heunggongvirae</taxon>
        <taxon>Uroviricota</taxon>
        <taxon>Caudoviricetes</taxon>
        <taxon>Peduoviridae</taxon>
        <taxon>Maltschvirus</taxon>
        <taxon>Maltschvirus maltsch</taxon>
    </lineage>
</organism>
<feature type="non-terminal residue" evidence="2">
    <location>
        <position position="1"/>
    </location>
</feature>
<sequence length="43" mass="4579">AMQQQSQTAKNLAQAPTGPGQQNALQDVMNMFSGYNSPSPLEV</sequence>
<evidence type="ECO:0000313" key="2">
    <source>
        <dbReference type="EMBL" id="CAB4164926.1"/>
    </source>
</evidence>
<gene>
    <name evidence="2" type="ORF">UFOVP824_1</name>
</gene>
<evidence type="ECO:0000256" key="1">
    <source>
        <dbReference type="SAM" id="MobiDB-lite"/>
    </source>
</evidence>
<protein>
    <submittedName>
        <fullName evidence="2">Uncharacterized protein</fullName>
    </submittedName>
</protein>
<dbReference type="EMBL" id="LR796777">
    <property type="protein sequence ID" value="CAB4164926.1"/>
    <property type="molecule type" value="Genomic_DNA"/>
</dbReference>
<proteinExistence type="predicted"/>
<name>A0A6J5P4J2_9CAUD</name>
<feature type="compositionally biased region" description="Polar residues" evidence="1">
    <location>
        <begin position="1"/>
        <end position="11"/>
    </location>
</feature>
<accession>A0A6J5P4J2</accession>
<reference evidence="2" key="1">
    <citation type="submission" date="2020-04" db="EMBL/GenBank/DDBJ databases">
        <authorList>
            <person name="Chiriac C."/>
            <person name="Salcher M."/>
            <person name="Ghai R."/>
            <person name="Kavagutti S V."/>
        </authorList>
    </citation>
    <scope>NUCLEOTIDE SEQUENCE</scope>
</reference>
<feature type="region of interest" description="Disordered" evidence="1">
    <location>
        <begin position="1"/>
        <end position="24"/>
    </location>
</feature>